<dbReference type="AlphaFoldDB" id="A0A1J0GH36"/>
<protein>
    <submittedName>
        <fullName evidence="2">Uncharacterized protein</fullName>
    </submittedName>
</protein>
<accession>A0A1J0GH36</accession>
<proteinExistence type="predicted"/>
<sequence length="241" mass="29047">MIFTSEYNVIFSSIVKEFDLSDSIVEKSEELKKLVENLTNYRMDIFKLFKMQKFKSESLEVNKKKLIESVNLNKSRIADNKKYKIELGDMIKVNRGNIEELKLYIKELENNLNEEKQQSRILYGALNIFMSREKFKIIKKIFIREYKKAYSNYSNELSIKTKIKQCDDRKNKIRKEKRDFNNRIDRYNKKINIYKTALSEIRKSTLSMSKNNDLSIIKIEKVINYIKLENNFRIEVYNYKM</sequence>
<dbReference type="Proteomes" id="UP000182569">
    <property type="component" value="Chromosome"/>
</dbReference>
<dbReference type="RefSeq" id="WP_071612998.1">
    <property type="nucleotide sequence ID" value="NZ_CP015756.1"/>
</dbReference>
<reference evidence="3" key="1">
    <citation type="journal article" date="2016" name="Front. Microbiol.">
        <title>Complete Genome Sequence of Clostridium estertheticum DSM 8809, a Microbe Identified in Spoiled Vacuum Packed Beef.</title>
        <authorList>
            <person name="Yu Z."/>
            <person name="Gunn L."/>
            <person name="Brennan E."/>
            <person name="Reid R."/>
            <person name="Wall P.G."/>
            <person name="Gaora O.P."/>
            <person name="Hurley D."/>
            <person name="Bolton D."/>
            <person name="Fanning S."/>
        </authorList>
    </citation>
    <scope>NUCLEOTIDE SEQUENCE [LARGE SCALE GENOMIC DNA]</scope>
    <source>
        <strain evidence="3">DSM 8809</strain>
    </source>
</reference>
<evidence type="ECO:0000256" key="1">
    <source>
        <dbReference type="SAM" id="Coils"/>
    </source>
</evidence>
<gene>
    <name evidence="2" type="ORF">A7L45_11785</name>
</gene>
<dbReference type="KEGG" id="ceu:A7L45_11785"/>
<organism evidence="2 3">
    <name type="scientific">Clostridium estertheticum subsp. estertheticum</name>
    <dbReference type="NCBI Taxonomy" id="1552"/>
    <lineage>
        <taxon>Bacteria</taxon>
        <taxon>Bacillati</taxon>
        <taxon>Bacillota</taxon>
        <taxon>Clostridia</taxon>
        <taxon>Eubacteriales</taxon>
        <taxon>Clostridiaceae</taxon>
        <taxon>Clostridium</taxon>
    </lineage>
</organism>
<feature type="coiled-coil region" evidence="1">
    <location>
        <begin position="163"/>
        <end position="197"/>
    </location>
</feature>
<feature type="coiled-coil region" evidence="1">
    <location>
        <begin position="91"/>
        <end position="125"/>
    </location>
</feature>
<dbReference type="OrthoDB" id="10008775at2"/>
<evidence type="ECO:0000313" key="3">
    <source>
        <dbReference type="Proteomes" id="UP000182569"/>
    </source>
</evidence>
<dbReference type="EMBL" id="CP015756">
    <property type="protein sequence ID" value="APC40708.1"/>
    <property type="molecule type" value="Genomic_DNA"/>
</dbReference>
<keyword evidence="3" id="KW-1185">Reference proteome</keyword>
<name>A0A1J0GH36_9CLOT</name>
<keyword evidence="1" id="KW-0175">Coiled coil</keyword>
<evidence type="ECO:0000313" key="2">
    <source>
        <dbReference type="EMBL" id="APC40708.1"/>
    </source>
</evidence>